<proteinExistence type="predicted"/>
<dbReference type="Proteomes" id="UP001321543">
    <property type="component" value="Chromosome"/>
</dbReference>
<dbReference type="EMBL" id="AP027728">
    <property type="protein sequence ID" value="BDZ39021.1"/>
    <property type="molecule type" value="Genomic_DNA"/>
</dbReference>
<organism evidence="1 2">
    <name type="scientific">Microbacterium suwonense</name>
    <dbReference type="NCBI Taxonomy" id="683047"/>
    <lineage>
        <taxon>Bacteria</taxon>
        <taxon>Bacillati</taxon>
        <taxon>Actinomycetota</taxon>
        <taxon>Actinomycetes</taxon>
        <taxon>Micrococcales</taxon>
        <taxon>Microbacteriaceae</taxon>
        <taxon>Microbacterium</taxon>
    </lineage>
</organism>
<gene>
    <name evidence="1" type="ORF">GCM10025863_16350</name>
</gene>
<protein>
    <submittedName>
        <fullName evidence="1">Uncharacterized protein</fullName>
    </submittedName>
</protein>
<name>A0ABM8FTL8_9MICO</name>
<accession>A0ABM8FTL8</accession>
<keyword evidence="2" id="KW-1185">Reference proteome</keyword>
<sequence>MLAGQQLGHGGEALQIVIGEDAGGAGVHDDEVLAIEDQRVEAGQREQLAQSACDVDGGVGQGRPSPSCSRMSAKYISLSVVPVSCATLSGRAGCAACRAV</sequence>
<reference evidence="2" key="1">
    <citation type="journal article" date="2019" name="Int. J. Syst. Evol. Microbiol.">
        <title>The Global Catalogue of Microorganisms (GCM) 10K type strain sequencing project: providing services to taxonomists for standard genome sequencing and annotation.</title>
        <authorList>
            <consortium name="The Broad Institute Genomics Platform"/>
            <consortium name="The Broad Institute Genome Sequencing Center for Infectious Disease"/>
            <person name="Wu L."/>
            <person name="Ma J."/>
        </authorList>
    </citation>
    <scope>NUCLEOTIDE SEQUENCE [LARGE SCALE GENOMIC DNA]</scope>
    <source>
        <strain evidence="2">NBRC 106310</strain>
    </source>
</reference>
<evidence type="ECO:0000313" key="1">
    <source>
        <dbReference type="EMBL" id="BDZ39021.1"/>
    </source>
</evidence>
<evidence type="ECO:0000313" key="2">
    <source>
        <dbReference type="Proteomes" id="UP001321543"/>
    </source>
</evidence>